<dbReference type="AlphaFoldDB" id="A0A1M6KYD6"/>
<evidence type="ECO:0000313" key="2">
    <source>
        <dbReference type="EMBL" id="SHJ63950.1"/>
    </source>
</evidence>
<accession>A0A1M6KYD6</accession>
<reference evidence="2 3" key="1">
    <citation type="submission" date="2016-11" db="EMBL/GenBank/DDBJ databases">
        <authorList>
            <person name="Jaros S."/>
            <person name="Januszkiewicz K."/>
            <person name="Wedrychowicz H."/>
        </authorList>
    </citation>
    <scope>NUCLEOTIDE SEQUENCE [LARGE SCALE GENOMIC DNA]</scope>
    <source>
        <strain evidence="2 3">DSM 14916</strain>
    </source>
</reference>
<dbReference type="EMBL" id="FQZF01000017">
    <property type="protein sequence ID" value="SHJ63950.1"/>
    <property type="molecule type" value="Genomic_DNA"/>
</dbReference>
<evidence type="ECO:0000256" key="1">
    <source>
        <dbReference type="SAM" id="MobiDB-lite"/>
    </source>
</evidence>
<feature type="region of interest" description="Disordered" evidence="1">
    <location>
        <begin position="1"/>
        <end position="69"/>
    </location>
</feature>
<evidence type="ECO:0000313" key="3">
    <source>
        <dbReference type="Proteomes" id="UP000184387"/>
    </source>
</evidence>
<keyword evidence="3" id="KW-1185">Reference proteome</keyword>
<dbReference type="Proteomes" id="UP000184387">
    <property type="component" value="Unassembled WGS sequence"/>
</dbReference>
<dbReference type="OrthoDB" id="9930124at2"/>
<dbReference type="STRING" id="198092.SAMN02745194_03024"/>
<proteinExistence type="predicted"/>
<feature type="compositionally biased region" description="Basic and acidic residues" evidence="1">
    <location>
        <begin position="43"/>
        <end position="54"/>
    </location>
</feature>
<gene>
    <name evidence="2" type="ORF">SAMN02745194_03024</name>
</gene>
<name>A0A1M6KYD6_9PROT</name>
<protein>
    <submittedName>
        <fullName evidence="2">Uncharacterized protein</fullName>
    </submittedName>
</protein>
<organism evidence="2 3">
    <name type="scientific">Muricoccus roseus</name>
    <dbReference type="NCBI Taxonomy" id="198092"/>
    <lineage>
        <taxon>Bacteria</taxon>
        <taxon>Pseudomonadati</taxon>
        <taxon>Pseudomonadota</taxon>
        <taxon>Alphaproteobacteria</taxon>
        <taxon>Acetobacterales</taxon>
        <taxon>Roseomonadaceae</taxon>
        <taxon>Muricoccus</taxon>
    </lineage>
</organism>
<sequence length="69" mass="7016">MADKGKSAYQEHAGNMPDAGNSKGGGNSKPGGDPADIVGNARLRGEDPSPDNRKRGQTSQADGSSPGRH</sequence>
<dbReference type="RefSeq" id="WP_073136149.1">
    <property type="nucleotide sequence ID" value="NZ_FQZF01000017.1"/>
</dbReference>